<keyword evidence="5" id="KW-0460">Magnesium</keyword>
<evidence type="ECO:0000256" key="3">
    <source>
        <dbReference type="ARBA" id="ARBA00022723"/>
    </source>
</evidence>
<dbReference type="PANTHER" id="PTHR12992">
    <property type="entry name" value="NUDIX HYDROLASE"/>
    <property type="match status" value="1"/>
</dbReference>
<evidence type="ECO:0000313" key="8">
    <source>
        <dbReference type="EMBL" id="CEG57025.1"/>
    </source>
</evidence>
<dbReference type="CDD" id="cd03426">
    <property type="entry name" value="NUDIX_CoAse_Nudt7"/>
    <property type="match status" value="1"/>
</dbReference>
<evidence type="ECO:0000259" key="7">
    <source>
        <dbReference type="PROSITE" id="PS51462"/>
    </source>
</evidence>
<evidence type="ECO:0000256" key="1">
    <source>
        <dbReference type="ARBA" id="ARBA00001936"/>
    </source>
</evidence>
<evidence type="ECO:0000256" key="5">
    <source>
        <dbReference type="ARBA" id="ARBA00022842"/>
    </source>
</evidence>
<protein>
    <submittedName>
        <fullName evidence="8">NUDIX family hydrolase</fullName>
    </submittedName>
</protein>
<dbReference type="HOGENOM" id="CLU_040940_5_2_6"/>
<dbReference type="PANTHER" id="PTHR12992:SF11">
    <property type="entry name" value="MITOCHONDRIAL COENZYME A DIPHOSPHATASE NUDT8"/>
    <property type="match status" value="1"/>
</dbReference>
<keyword evidence="9" id="KW-1185">Reference proteome</keyword>
<proteinExistence type="predicted"/>
<sequence length="167" mass="18873">MGLNKPSVSEAINSAVMVLHELATDSLVLTKRNSQLRHHPGEICFPGGKKDVNDKDLYTTALRELYEELGITADRVTLVKKLQVERTLLGAVIQPWLASIQSVRPYHQNCQEVTSLIYIPMSLVIDPNNYRDLMVKRDGIEFTSCEFIPHDELVWGATARIMKQLIV</sequence>
<dbReference type="PROSITE" id="PS51462">
    <property type="entry name" value="NUDIX"/>
    <property type="match status" value="1"/>
</dbReference>
<evidence type="ECO:0000256" key="2">
    <source>
        <dbReference type="ARBA" id="ARBA00001946"/>
    </source>
</evidence>
<dbReference type="InterPro" id="IPR000086">
    <property type="entry name" value="NUDIX_hydrolase_dom"/>
</dbReference>
<reference evidence="9" key="1">
    <citation type="submission" date="2014-09" db="EMBL/GenBank/DDBJ databases">
        <authorList>
            <person name="Gomez-Valero L."/>
        </authorList>
    </citation>
    <scope>NUCLEOTIDE SEQUENCE [LARGE SCALE GENOMIC DNA]</scope>
    <source>
        <strain evidence="9">ATCC700992</strain>
    </source>
</reference>
<evidence type="ECO:0000256" key="6">
    <source>
        <dbReference type="ARBA" id="ARBA00023211"/>
    </source>
</evidence>
<dbReference type="RefSeq" id="WP_045095597.1">
    <property type="nucleotide sequence ID" value="NZ_LN614827.1"/>
</dbReference>
<dbReference type="STRING" id="1212491.LFA_1616"/>
<dbReference type="OrthoDB" id="9802805at2"/>
<dbReference type="KEGG" id="lfa:LFA_1616"/>
<dbReference type="Pfam" id="PF00293">
    <property type="entry name" value="NUDIX"/>
    <property type="match status" value="1"/>
</dbReference>
<comment type="cofactor">
    <cofactor evidence="1">
        <name>Mn(2+)</name>
        <dbReference type="ChEBI" id="CHEBI:29035"/>
    </cofactor>
</comment>
<feature type="domain" description="Nudix hydrolase" evidence="7">
    <location>
        <begin position="9"/>
        <end position="167"/>
    </location>
</feature>
<evidence type="ECO:0000256" key="4">
    <source>
        <dbReference type="ARBA" id="ARBA00022801"/>
    </source>
</evidence>
<dbReference type="InterPro" id="IPR045121">
    <property type="entry name" value="CoAse"/>
</dbReference>
<comment type="cofactor">
    <cofactor evidence="2">
        <name>Mg(2+)</name>
        <dbReference type="ChEBI" id="CHEBI:18420"/>
    </cofactor>
</comment>
<evidence type="ECO:0000313" key="9">
    <source>
        <dbReference type="Proteomes" id="UP000032430"/>
    </source>
</evidence>
<organism evidence="8 9">
    <name type="scientific">Legionella fallonii LLAP-10</name>
    <dbReference type="NCBI Taxonomy" id="1212491"/>
    <lineage>
        <taxon>Bacteria</taxon>
        <taxon>Pseudomonadati</taxon>
        <taxon>Pseudomonadota</taxon>
        <taxon>Gammaproteobacteria</taxon>
        <taxon>Legionellales</taxon>
        <taxon>Legionellaceae</taxon>
        <taxon>Legionella</taxon>
    </lineage>
</organism>
<dbReference type="Gene3D" id="3.90.79.10">
    <property type="entry name" value="Nucleoside Triphosphate Pyrophosphohydrolase"/>
    <property type="match status" value="1"/>
</dbReference>
<keyword evidence="6" id="KW-0464">Manganese</keyword>
<accession>A0A098G691</accession>
<dbReference type="InterPro" id="IPR015797">
    <property type="entry name" value="NUDIX_hydrolase-like_dom_sf"/>
</dbReference>
<dbReference type="EMBL" id="LN614827">
    <property type="protein sequence ID" value="CEG57025.1"/>
    <property type="molecule type" value="Genomic_DNA"/>
</dbReference>
<keyword evidence="4 8" id="KW-0378">Hydrolase</keyword>
<dbReference type="AlphaFoldDB" id="A0A098G691"/>
<dbReference type="GO" id="GO:0046872">
    <property type="term" value="F:metal ion binding"/>
    <property type="evidence" value="ECO:0007669"/>
    <property type="project" value="UniProtKB-KW"/>
</dbReference>
<name>A0A098G691_9GAMM</name>
<gene>
    <name evidence="8" type="ORF">LFA_1616</name>
</gene>
<dbReference type="Proteomes" id="UP000032430">
    <property type="component" value="Chromosome I"/>
</dbReference>
<dbReference type="SUPFAM" id="SSF55811">
    <property type="entry name" value="Nudix"/>
    <property type="match status" value="1"/>
</dbReference>
<keyword evidence="3" id="KW-0479">Metal-binding</keyword>
<dbReference type="GO" id="GO:0010945">
    <property type="term" value="F:coenzyme A diphosphatase activity"/>
    <property type="evidence" value="ECO:0007669"/>
    <property type="project" value="InterPro"/>
</dbReference>